<dbReference type="eggNOG" id="COG1606">
    <property type="taxonomic scope" value="Bacteria"/>
</dbReference>
<protein>
    <submittedName>
        <fullName evidence="2">TIGR00268 family protein</fullName>
    </submittedName>
</protein>
<reference evidence="2 3" key="1">
    <citation type="submission" date="2011-01" db="EMBL/GenBank/DDBJ databases">
        <authorList>
            <person name="Weinstock G."/>
            <person name="Sodergren E."/>
            <person name="Clifton S."/>
            <person name="Fulton L."/>
            <person name="Fulton B."/>
            <person name="Courtney L."/>
            <person name="Fronick C."/>
            <person name="Harrison M."/>
            <person name="Strong C."/>
            <person name="Farmer C."/>
            <person name="Delahaunty K."/>
            <person name="Markovic C."/>
            <person name="Hall O."/>
            <person name="Minx P."/>
            <person name="Tomlinson C."/>
            <person name="Mitreva M."/>
            <person name="Hou S."/>
            <person name="Chen J."/>
            <person name="Wollam A."/>
            <person name="Pepin K.H."/>
            <person name="Johnson M."/>
            <person name="Bhonagiri V."/>
            <person name="Zhang X."/>
            <person name="Suruliraj S."/>
            <person name="Warren W."/>
            <person name="Chinwalla A."/>
            <person name="Mardis E.R."/>
            <person name="Wilson R.K."/>
        </authorList>
    </citation>
    <scope>NUCLEOTIDE SEQUENCE [LARGE SCALE GENOMIC DNA]</scope>
    <source>
        <strain evidence="2 3">YIT 12067</strain>
    </source>
</reference>
<dbReference type="InterPro" id="IPR052188">
    <property type="entry name" value="Ni-pincer_cofactor_biosynth"/>
</dbReference>
<dbReference type="EMBL" id="AEVN01000097">
    <property type="protein sequence ID" value="EFY04241.1"/>
    <property type="molecule type" value="Genomic_DNA"/>
</dbReference>
<proteinExistence type="predicted"/>
<evidence type="ECO:0000256" key="1">
    <source>
        <dbReference type="PIRSR" id="PIRSR006661-1"/>
    </source>
</evidence>
<keyword evidence="3" id="KW-1185">Reference proteome</keyword>
<dbReference type="CDD" id="cd01990">
    <property type="entry name" value="LarE-like"/>
    <property type="match status" value="1"/>
</dbReference>
<dbReference type="NCBIfam" id="TIGR00268">
    <property type="entry name" value="ATP-dependent sacrificial sulfur transferase LarE"/>
    <property type="match status" value="1"/>
</dbReference>
<dbReference type="HOGENOM" id="CLU_061181_2_0_9"/>
<dbReference type="AlphaFoldDB" id="E8LFZ9"/>
<comment type="caution">
    <text evidence="2">The sequence shown here is derived from an EMBL/GenBank/DDBJ whole genome shotgun (WGS) entry which is preliminary data.</text>
</comment>
<dbReference type="SUPFAM" id="SSF52402">
    <property type="entry name" value="Adenine nucleotide alpha hydrolases-like"/>
    <property type="match status" value="1"/>
</dbReference>
<dbReference type="PANTHER" id="PTHR43169">
    <property type="entry name" value="EXSB FAMILY PROTEIN"/>
    <property type="match status" value="1"/>
</dbReference>
<dbReference type="RefSeq" id="WP_009146139.1">
    <property type="nucleotide sequence ID" value="NZ_GL830925.1"/>
</dbReference>
<dbReference type="PIRSF" id="PIRSF006661">
    <property type="entry name" value="PP-lp_UCP006661"/>
    <property type="match status" value="1"/>
</dbReference>
<dbReference type="InterPro" id="IPR005232">
    <property type="entry name" value="LarE"/>
</dbReference>
<evidence type="ECO:0000313" key="3">
    <source>
        <dbReference type="Proteomes" id="UP000004923"/>
    </source>
</evidence>
<dbReference type="InterPro" id="IPR014729">
    <property type="entry name" value="Rossmann-like_a/b/a_fold"/>
</dbReference>
<dbReference type="Gene3D" id="3.40.50.620">
    <property type="entry name" value="HUPs"/>
    <property type="match status" value="1"/>
</dbReference>
<organism evidence="2 3">
    <name type="scientific">Phascolarctobacterium succinatutens YIT 12067</name>
    <dbReference type="NCBI Taxonomy" id="626939"/>
    <lineage>
        <taxon>Bacteria</taxon>
        <taxon>Bacillati</taxon>
        <taxon>Bacillota</taxon>
        <taxon>Negativicutes</taxon>
        <taxon>Acidaminococcales</taxon>
        <taxon>Acidaminococcaceae</taxon>
        <taxon>Phascolarctobacterium</taxon>
    </lineage>
</organism>
<dbReference type="PANTHER" id="PTHR43169:SF2">
    <property type="entry name" value="NAD_GMP SYNTHASE DOMAIN-CONTAINING PROTEIN"/>
    <property type="match status" value="1"/>
</dbReference>
<dbReference type="Proteomes" id="UP000004923">
    <property type="component" value="Unassembled WGS sequence"/>
</dbReference>
<name>E8LFZ9_9FIRM</name>
<dbReference type="GeneID" id="78524520"/>
<sequence>MPINKDLEIQAEAKFAVLQQELRRLGSVLVAFSGGVDSTFLLQAAHLTLGDKALAVTARSGVVPQRDIAEAEEFCRKQGICHLYFDFDELQVPGFAENPPDRCYICKKTLFSNFLRIAQENGAVLCEGSNMDDLGDYRPGLRALAELKVQSPLRTAELTKEEIRLLSHKLQLPTWDKPSFACLASRFVYGERITAEKLAAVDKAEQLLWELGFKQFRVRVHGSLARVELLPEQLELAVAEPMRSTIYKGLKAAGFAYVALDLQGYRTGSMNETLKQD</sequence>
<dbReference type="GO" id="GO:0016783">
    <property type="term" value="F:sulfurtransferase activity"/>
    <property type="evidence" value="ECO:0007669"/>
    <property type="project" value="InterPro"/>
</dbReference>
<gene>
    <name evidence="2" type="ORF">HMPREF9443_01793</name>
</gene>
<evidence type="ECO:0000313" key="2">
    <source>
        <dbReference type="EMBL" id="EFY04241.1"/>
    </source>
</evidence>
<accession>E8LFZ9</accession>
<feature type="active site" description="Nucleophile and sulfur donor" evidence="1">
    <location>
        <position position="182"/>
    </location>
</feature>